<dbReference type="RefSeq" id="WP_053003299.1">
    <property type="nucleotide sequence ID" value="NZ_BBJS01000043.1"/>
</dbReference>
<evidence type="ECO:0000313" key="3">
    <source>
        <dbReference type="EMBL" id="GAN14624.1"/>
    </source>
</evidence>
<reference evidence="3 4" key="1">
    <citation type="submission" date="2014-08" db="EMBL/GenBank/DDBJ databases">
        <title>Whole genome shotgun sequence of Sphingomonas paucimobilis NBRC 13935.</title>
        <authorList>
            <person name="Hosoyama A."/>
            <person name="Hashimoto M."/>
            <person name="Hosoyama Y."/>
            <person name="Noguchi M."/>
            <person name="Uohara A."/>
            <person name="Ohji S."/>
            <person name="Katano-Makiyama Y."/>
            <person name="Ichikawa N."/>
            <person name="Kimura A."/>
            <person name="Yamazoe A."/>
            <person name="Fujita N."/>
        </authorList>
    </citation>
    <scope>NUCLEOTIDE SEQUENCE [LARGE SCALE GENOMIC DNA]</scope>
    <source>
        <strain evidence="3 4">NBRC 13935</strain>
    </source>
</reference>
<dbReference type="AlphaFoldDB" id="A0A0C9N4Y7"/>
<dbReference type="Proteomes" id="UP000032025">
    <property type="component" value="Unassembled WGS sequence"/>
</dbReference>
<dbReference type="InterPro" id="IPR016071">
    <property type="entry name" value="Staphylococal_nuclease_OB-fold"/>
</dbReference>
<dbReference type="InterPro" id="IPR035437">
    <property type="entry name" value="SNase_OB-fold_sf"/>
</dbReference>
<dbReference type="SMART" id="SM00318">
    <property type="entry name" value="SNc"/>
    <property type="match status" value="1"/>
</dbReference>
<gene>
    <name evidence="3" type="ORF">SP6_43_01230</name>
</gene>
<dbReference type="EMBL" id="BBJS01000043">
    <property type="protein sequence ID" value="GAN14624.1"/>
    <property type="molecule type" value="Genomic_DNA"/>
</dbReference>
<sequence length="171" mass="18566">MRLLAPSLLAMVMLGPAAPSGAQTFEAQARALDGDTVAVDFRLLGVDSFERRQLCQRASGCWPCGKAAQDLAANALRSRTAVIRLTAANSYGRRIATVTMAGKDLGERLIRAGLAVPEIQYLKNDPGRATRYRAAFAQAKASRAGAFAGTWIEPSRWRHGERLRCERRPAP</sequence>
<protein>
    <submittedName>
        <fullName evidence="3">DNA, contig: SP643</fullName>
    </submittedName>
</protein>
<feature type="domain" description="TNase-like" evidence="2">
    <location>
        <begin position="30"/>
        <end position="149"/>
    </location>
</feature>
<dbReference type="Gene3D" id="2.40.50.90">
    <property type="match status" value="1"/>
</dbReference>
<evidence type="ECO:0000259" key="2">
    <source>
        <dbReference type="PROSITE" id="PS50830"/>
    </source>
</evidence>
<name>A0A0C9N4Y7_SPHPI</name>
<accession>A0A0C9N4Y7</accession>
<proteinExistence type="predicted"/>
<feature type="signal peptide" evidence="1">
    <location>
        <begin position="1"/>
        <end position="22"/>
    </location>
</feature>
<dbReference type="SUPFAM" id="SSF50199">
    <property type="entry name" value="Staphylococcal nuclease"/>
    <property type="match status" value="1"/>
</dbReference>
<comment type="caution">
    <text evidence="3">The sequence shown here is derived from an EMBL/GenBank/DDBJ whole genome shotgun (WGS) entry which is preliminary data.</text>
</comment>
<evidence type="ECO:0000256" key="1">
    <source>
        <dbReference type="SAM" id="SignalP"/>
    </source>
</evidence>
<dbReference type="Pfam" id="PF00565">
    <property type="entry name" value="SNase"/>
    <property type="match status" value="1"/>
</dbReference>
<keyword evidence="4" id="KW-1185">Reference proteome</keyword>
<organism evidence="3 4">
    <name type="scientific">Sphingomonas paucimobilis NBRC 13935</name>
    <dbReference type="NCBI Taxonomy" id="1219050"/>
    <lineage>
        <taxon>Bacteria</taxon>
        <taxon>Pseudomonadati</taxon>
        <taxon>Pseudomonadota</taxon>
        <taxon>Alphaproteobacteria</taxon>
        <taxon>Sphingomonadales</taxon>
        <taxon>Sphingomonadaceae</taxon>
        <taxon>Sphingomonas</taxon>
    </lineage>
</organism>
<dbReference type="PROSITE" id="PS50830">
    <property type="entry name" value="TNASE_3"/>
    <property type="match status" value="1"/>
</dbReference>
<feature type="chain" id="PRO_5002209924" evidence="1">
    <location>
        <begin position="23"/>
        <end position="171"/>
    </location>
</feature>
<keyword evidence="1" id="KW-0732">Signal</keyword>
<evidence type="ECO:0000313" key="4">
    <source>
        <dbReference type="Proteomes" id="UP000032025"/>
    </source>
</evidence>